<evidence type="ECO:0000313" key="4">
    <source>
        <dbReference type="EMBL" id="MCM1987297.1"/>
    </source>
</evidence>
<evidence type="ECO:0000256" key="2">
    <source>
        <dbReference type="ARBA" id="ARBA00023008"/>
    </source>
</evidence>
<evidence type="ECO:0000256" key="1">
    <source>
        <dbReference type="ARBA" id="ARBA00022723"/>
    </source>
</evidence>
<dbReference type="EMBL" id="JAGSOI010000042">
    <property type="protein sequence ID" value="MCM1987297.1"/>
    <property type="molecule type" value="Genomic_DNA"/>
</dbReference>
<comment type="caution">
    <text evidence="4">The sequence shown here is derived from an EMBL/GenBank/DDBJ whole genome shotgun (WGS) entry which is preliminary data.</text>
</comment>
<dbReference type="SUPFAM" id="SSF55008">
    <property type="entry name" value="HMA, heavy metal-associated domain"/>
    <property type="match status" value="1"/>
</dbReference>
<evidence type="ECO:0000313" key="5">
    <source>
        <dbReference type="Proteomes" id="UP001056766"/>
    </source>
</evidence>
<dbReference type="PRINTS" id="PR00946">
    <property type="entry name" value="HGSCAVENGER"/>
</dbReference>
<evidence type="ECO:0000259" key="3">
    <source>
        <dbReference type="PROSITE" id="PS50846"/>
    </source>
</evidence>
<keyword evidence="5" id="KW-1185">Reference proteome</keyword>
<dbReference type="NCBIfam" id="TIGR00003">
    <property type="entry name" value="copper ion binding protein"/>
    <property type="match status" value="1"/>
</dbReference>
<feature type="domain" description="HMA" evidence="3">
    <location>
        <begin position="2"/>
        <end position="67"/>
    </location>
</feature>
<gene>
    <name evidence="4" type="ORF">KDK67_09940</name>
</gene>
<dbReference type="Pfam" id="PF00403">
    <property type="entry name" value="HMA"/>
    <property type="match status" value="1"/>
</dbReference>
<dbReference type="PROSITE" id="PS01047">
    <property type="entry name" value="HMA_1"/>
    <property type="match status" value="1"/>
</dbReference>
<dbReference type="AlphaFoldDB" id="A0A9E5DBX3"/>
<protein>
    <submittedName>
        <fullName evidence="4">Heavy-metal-associated domain-containing protein</fullName>
    </submittedName>
</protein>
<keyword evidence="2" id="KW-0186">Copper</keyword>
<dbReference type="InterPro" id="IPR006122">
    <property type="entry name" value="HMA_Cu_ion-bd"/>
</dbReference>
<dbReference type="RefSeq" id="WP_250868637.1">
    <property type="nucleotide sequence ID" value="NZ_JAGSOI010000042.1"/>
</dbReference>
<dbReference type="Proteomes" id="UP001056766">
    <property type="component" value="Unassembled WGS sequence"/>
</dbReference>
<dbReference type="GO" id="GO:0005507">
    <property type="term" value="F:copper ion binding"/>
    <property type="evidence" value="ECO:0007669"/>
    <property type="project" value="InterPro"/>
</dbReference>
<proteinExistence type="predicted"/>
<accession>A0A9E5DBX3</accession>
<dbReference type="InterPro" id="IPR036163">
    <property type="entry name" value="HMA_dom_sf"/>
</dbReference>
<dbReference type="CDD" id="cd00371">
    <property type="entry name" value="HMA"/>
    <property type="match status" value="1"/>
</dbReference>
<sequence>MVETKIKVDGMSCGHCKMHVEKAISGVTGVSSVDVDLDKGEAEVSYDENSTNIDAIKKAVNDSGYKA</sequence>
<dbReference type="InterPro" id="IPR006121">
    <property type="entry name" value="HMA_dom"/>
</dbReference>
<reference evidence="4" key="2">
    <citation type="submission" date="2021-04" db="EMBL/GenBank/DDBJ databases">
        <authorList>
            <person name="Dong X."/>
        </authorList>
    </citation>
    <scope>NUCLEOTIDE SEQUENCE</scope>
    <source>
        <strain evidence="4">LLY</strain>
    </source>
</reference>
<organism evidence="4 5">
    <name type="scientific">Methanococcoides seepicolus</name>
    <dbReference type="NCBI Taxonomy" id="2828780"/>
    <lineage>
        <taxon>Archaea</taxon>
        <taxon>Methanobacteriati</taxon>
        <taxon>Methanobacteriota</taxon>
        <taxon>Stenosarchaea group</taxon>
        <taxon>Methanomicrobia</taxon>
        <taxon>Methanosarcinales</taxon>
        <taxon>Methanosarcinaceae</taxon>
        <taxon>Methanococcoides</taxon>
    </lineage>
</organism>
<dbReference type="PANTHER" id="PTHR46594:SF4">
    <property type="entry name" value="P-TYPE CATION-TRANSPORTING ATPASE"/>
    <property type="match status" value="1"/>
</dbReference>
<dbReference type="Gene3D" id="3.30.70.100">
    <property type="match status" value="1"/>
</dbReference>
<dbReference type="FunFam" id="3.30.70.100:FF:000001">
    <property type="entry name" value="ATPase copper transporting beta"/>
    <property type="match status" value="1"/>
</dbReference>
<keyword evidence="1" id="KW-0479">Metal-binding</keyword>
<dbReference type="InterPro" id="IPR017969">
    <property type="entry name" value="Heavy-metal-associated_CS"/>
</dbReference>
<reference evidence="4" key="1">
    <citation type="journal article" date="2021" name="mSystems">
        <title>Bacteria and Archaea Synergistically Convert Glycine Betaine to Biogenic Methane in the Formosa Cold Seep of the South China Sea.</title>
        <authorList>
            <person name="Li L."/>
            <person name="Zhang W."/>
            <person name="Zhang S."/>
            <person name="Song L."/>
            <person name="Sun Q."/>
            <person name="Zhang H."/>
            <person name="Xiang H."/>
            <person name="Dong X."/>
        </authorList>
    </citation>
    <scope>NUCLEOTIDE SEQUENCE</scope>
    <source>
        <strain evidence="4">LLY</strain>
    </source>
</reference>
<dbReference type="PROSITE" id="PS50846">
    <property type="entry name" value="HMA_2"/>
    <property type="match status" value="1"/>
</dbReference>
<name>A0A9E5DBX3_9EURY</name>
<dbReference type="InterPro" id="IPR001802">
    <property type="entry name" value="MerP/CopZ"/>
</dbReference>
<dbReference type="PANTHER" id="PTHR46594">
    <property type="entry name" value="P-TYPE CATION-TRANSPORTING ATPASE"/>
    <property type="match status" value="1"/>
</dbReference>